<evidence type="ECO:0000256" key="4">
    <source>
        <dbReference type="PIRNR" id="PIRNR001213"/>
    </source>
</evidence>
<dbReference type="Gene3D" id="3.60.20.10">
    <property type="entry name" value="Glutamine Phosphoribosylpyrophosphate, subunit 1, domain 1"/>
    <property type="match status" value="1"/>
</dbReference>
<dbReference type="PROSITE" id="PS51476">
    <property type="entry name" value="PROTEASOME_BETA_2"/>
    <property type="match status" value="1"/>
</dbReference>
<dbReference type="STRING" id="1890364.A0A2P6NVT2"/>
<dbReference type="PANTHER" id="PTHR32194:SF6">
    <property type="entry name" value="PROTEASOME SUBUNIT BETA"/>
    <property type="match status" value="1"/>
</dbReference>
<dbReference type="SUPFAM" id="SSF56235">
    <property type="entry name" value="N-terminal nucleophile aminohydrolases (Ntn hydrolases)"/>
    <property type="match status" value="1"/>
</dbReference>
<name>A0A2P6NVT2_9EUKA</name>
<comment type="function">
    <text evidence="4">Non-catalytic component of the proteasome.</text>
</comment>
<comment type="subcellular location">
    <subcellularLocation>
        <location evidence="4">Cytoplasm</location>
    </subcellularLocation>
    <subcellularLocation>
        <location evidence="4">Nucleus</location>
    </subcellularLocation>
</comment>
<evidence type="ECO:0000313" key="6">
    <source>
        <dbReference type="Proteomes" id="UP000241769"/>
    </source>
</evidence>
<protein>
    <recommendedName>
        <fullName evidence="4">Proteasome subunit beta</fullName>
    </recommendedName>
</protein>
<evidence type="ECO:0000256" key="3">
    <source>
        <dbReference type="ARBA" id="ARBA00023242"/>
    </source>
</evidence>
<evidence type="ECO:0000256" key="1">
    <source>
        <dbReference type="ARBA" id="ARBA00022490"/>
    </source>
</evidence>
<gene>
    <name evidence="5" type="ORF">PROFUN_02715</name>
</gene>
<dbReference type="InParanoid" id="A0A2P6NVT2"/>
<dbReference type="GO" id="GO:0010498">
    <property type="term" value="P:proteasomal protein catabolic process"/>
    <property type="evidence" value="ECO:0007669"/>
    <property type="project" value="UniProtKB-ARBA"/>
</dbReference>
<dbReference type="GO" id="GO:0005737">
    <property type="term" value="C:cytoplasm"/>
    <property type="evidence" value="ECO:0007669"/>
    <property type="project" value="UniProtKB-SubCell"/>
</dbReference>
<dbReference type="Proteomes" id="UP000241769">
    <property type="component" value="Unassembled WGS sequence"/>
</dbReference>
<dbReference type="PIRSF" id="PIRSF001213">
    <property type="entry name" value="Psome_endopept_beta"/>
    <property type="match status" value="1"/>
</dbReference>
<dbReference type="PROSITE" id="PS00854">
    <property type="entry name" value="PROTEASOME_BETA_1"/>
    <property type="match status" value="1"/>
</dbReference>
<dbReference type="InterPro" id="IPR029055">
    <property type="entry name" value="Ntn_hydrolases_N"/>
</dbReference>
<organism evidence="5 6">
    <name type="scientific">Planoprotostelium fungivorum</name>
    <dbReference type="NCBI Taxonomy" id="1890364"/>
    <lineage>
        <taxon>Eukaryota</taxon>
        <taxon>Amoebozoa</taxon>
        <taxon>Evosea</taxon>
        <taxon>Variosea</taxon>
        <taxon>Cavosteliida</taxon>
        <taxon>Cavosteliaceae</taxon>
        <taxon>Planoprotostelium</taxon>
    </lineage>
</organism>
<dbReference type="OrthoDB" id="10248542at2759"/>
<reference evidence="5 6" key="1">
    <citation type="journal article" date="2018" name="Genome Biol. Evol.">
        <title>Multiple Roots of Fruiting Body Formation in Amoebozoa.</title>
        <authorList>
            <person name="Hillmann F."/>
            <person name="Forbes G."/>
            <person name="Novohradska S."/>
            <person name="Ferling I."/>
            <person name="Riege K."/>
            <person name="Groth M."/>
            <person name="Westermann M."/>
            <person name="Marz M."/>
            <person name="Spaller T."/>
            <person name="Winckler T."/>
            <person name="Schaap P."/>
            <person name="Glockner G."/>
        </authorList>
    </citation>
    <scope>NUCLEOTIDE SEQUENCE [LARGE SCALE GENOMIC DNA]</scope>
    <source>
        <strain evidence="5 6">Jena</strain>
    </source>
</reference>
<evidence type="ECO:0000256" key="2">
    <source>
        <dbReference type="ARBA" id="ARBA00022942"/>
    </source>
</evidence>
<keyword evidence="1 4" id="KW-0963">Cytoplasm</keyword>
<dbReference type="InterPro" id="IPR023333">
    <property type="entry name" value="Proteasome_suB-type"/>
</dbReference>
<sequence>MDSSYGLDLNKPLYDGRYSWFDHSKFGGTVYEPKPNDPSTRTTDPIVTGTSVLAVKYKGGVAIAADTLLSYGSLARFRDIRRIHKLNEHTIIGSSGEYSDFQYITRMLDDVVTDNHIADNNLQPMDPKSIFSYLSRVMYQRRNKQDPLYNNIVVAGYRNGESFLGSVDLLGTHYQDDHIATGFGDHIARPLLRNAYKPDLTKEEAVKLLEKCLTVLFYRDARAYYRVQICTIGEDGVNIAEPQVLQTDWSVGNVTYGYDGRRTALPQA</sequence>
<dbReference type="AlphaFoldDB" id="A0A2P6NVT2"/>
<dbReference type="FunCoup" id="A0A2P6NVT2">
    <property type="interactions" value="1185"/>
</dbReference>
<comment type="similarity">
    <text evidence="4">Belongs to the peptidase T1B family.</text>
</comment>
<keyword evidence="6" id="KW-1185">Reference proteome</keyword>
<dbReference type="EMBL" id="MDYQ01000016">
    <property type="protein sequence ID" value="PRP87978.1"/>
    <property type="molecule type" value="Genomic_DNA"/>
</dbReference>
<proteinExistence type="inferred from homology"/>
<dbReference type="PANTHER" id="PTHR32194">
    <property type="entry name" value="METALLOPROTEASE TLDD"/>
    <property type="match status" value="1"/>
</dbReference>
<dbReference type="GO" id="GO:0005634">
    <property type="term" value="C:nucleus"/>
    <property type="evidence" value="ECO:0007669"/>
    <property type="project" value="UniProtKB-SubCell"/>
</dbReference>
<dbReference type="InterPro" id="IPR016050">
    <property type="entry name" value="Proteasome_bsu_CS"/>
</dbReference>
<keyword evidence="2 4" id="KW-0647">Proteasome</keyword>
<dbReference type="InterPro" id="IPR016295">
    <property type="entry name" value="Proteasome_beta4"/>
</dbReference>
<accession>A0A2P6NVT2</accession>
<dbReference type="Pfam" id="PF00227">
    <property type="entry name" value="Proteasome"/>
    <property type="match status" value="1"/>
</dbReference>
<dbReference type="InterPro" id="IPR001353">
    <property type="entry name" value="Proteasome_sua/b"/>
</dbReference>
<keyword evidence="3 4" id="KW-0539">Nucleus</keyword>
<evidence type="ECO:0000313" key="5">
    <source>
        <dbReference type="EMBL" id="PRP87978.1"/>
    </source>
</evidence>
<dbReference type="FunFam" id="3.60.20.10:FF:000014">
    <property type="entry name" value="Proteasome subunit beta type-7"/>
    <property type="match status" value="1"/>
</dbReference>
<dbReference type="GO" id="GO:0019774">
    <property type="term" value="C:proteasome core complex, beta-subunit complex"/>
    <property type="evidence" value="ECO:0007669"/>
    <property type="project" value="UniProtKB-UniRule"/>
</dbReference>
<comment type="caution">
    <text evidence="5">The sequence shown here is derived from an EMBL/GenBank/DDBJ whole genome shotgun (WGS) entry which is preliminary data.</text>
</comment>
<dbReference type="CDD" id="cd03760">
    <property type="entry name" value="proteasome_beta_type_4"/>
    <property type="match status" value="1"/>
</dbReference>